<evidence type="ECO:0000313" key="10">
    <source>
        <dbReference type="Proteomes" id="UP000595917"/>
    </source>
</evidence>
<dbReference type="InterPro" id="IPR050315">
    <property type="entry name" value="FAD-oxidoreductase_2"/>
</dbReference>
<dbReference type="InterPro" id="IPR036188">
    <property type="entry name" value="FAD/NAD-bd_sf"/>
</dbReference>
<accession>A0A7T8BAU8</accession>
<dbReference type="RefSeq" id="WP_215627176.1">
    <property type="nucleotide sequence ID" value="NZ_CP067089.2"/>
</dbReference>
<dbReference type="InterPro" id="IPR027477">
    <property type="entry name" value="Succ_DH/fumarate_Rdtase_cat_sf"/>
</dbReference>
<dbReference type="SMART" id="SM00900">
    <property type="entry name" value="FMN_bind"/>
    <property type="match status" value="1"/>
</dbReference>
<evidence type="ECO:0000256" key="1">
    <source>
        <dbReference type="ARBA" id="ARBA00001917"/>
    </source>
</evidence>
<dbReference type="SUPFAM" id="SSF56425">
    <property type="entry name" value="Succinate dehydrogenase/fumarate reductase flavoprotein, catalytic domain"/>
    <property type="match status" value="1"/>
</dbReference>
<keyword evidence="10" id="KW-1185">Reference proteome</keyword>
<evidence type="ECO:0000256" key="3">
    <source>
        <dbReference type="ARBA" id="ARBA00008040"/>
    </source>
</evidence>
<proteinExistence type="inferred from homology"/>
<dbReference type="GO" id="GO:0010181">
    <property type="term" value="F:FMN binding"/>
    <property type="evidence" value="ECO:0007669"/>
    <property type="project" value="InterPro"/>
</dbReference>
<keyword evidence="4" id="KW-0285">Flavoprotein</keyword>
<keyword evidence="6" id="KW-0560">Oxidoreductase</keyword>
<dbReference type="Gene3D" id="3.50.50.60">
    <property type="entry name" value="FAD/NAD(P)-binding domain"/>
    <property type="match status" value="2"/>
</dbReference>
<dbReference type="InterPro" id="IPR003953">
    <property type="entry name" value="FAD-dep_OxRdtase_2_FAD-bd"/>
</dbReference>
<evidence type="ECO:0000256" key="7">
    <source>
        <dbReference type="SAM" id="SignalP"/>
    </source>
</evidence>
<dbReference type="PROSITE" id="PS51257">
    <property type="entry name" value="PROKAR_LIPOPROTEIN"/>
    <property type="match status" value="1"/>
</dbReference>
<comment type="similarity">
    <text evidence="3">Belongs to the FAD-dependent oxidoreductase 2 family. FRD/SDH subfamily.</text>
</comment>
<dbReference type="Pfam" id="PF00890">
    <property type="entry name" value="FAD_binding_2"/>
    <property type="match status" value="2"/>
</dbReference>
<evidence type="ECO:0000256" key="5">
    <source>
        <dbReference type="ARBA" id="ARBA00022827"/>
    </source>
</evidence>
<feature type="chain" id="PRO_5031227801" evidence="7">
    <location>
        <begin position="20"/>
        <end position="631"/>
    </location>
</feature>
<dbReference type="PANTHER" id="PTHR43400:SF7">
    <property type="entry name" value="FAD-DEPENDENT OXIDOREDUCTASE 2 FAD BINDING DOMAIN-CONTAINING PROTEIN"/>
    <property type="match status" value="1"/>
</dbReference>
<dbReference type="SUPFAM" id="SSF51905">
    <property type="entry name" value="FAD/NAD(P)-binding domain"/>
    <property type="match status" value="1"/>
</dbReference>
<feature type="signal peptide" evidence="7">
    <location>
        <begin position="1"/>
        <end position="19"/>
    </location>
</feature>
<comment type="cofactor">
    <cofactor evidence="2">
        <name>FAD</name>
        <dbReference type="ChEBI" id="CHEBI:57692"/>
    </cofactor>
</comment>
<comment type="cofactor">
    <cofactor evidence="1">
        <name>FMN</name>
        <dbReference type="ChEBI" id="CHEBI:58210"/>
    </cofactor>
</comment>
<dbReference type="Proteomes" id="UP000595917">
    <property type="component" value="Chromosome"/>
</dbReference>
<sequence length="631" mass="66052">MKKQFVSGLIILALAAAVAGFGCKTTGKGTGLSFNPGTYEGTAQGFGGPITAVVTVNADSIVSIEFKDHSETPVISDPAFEKLPKEIIQYQTAGVDAVSGCTNSSNGILGAVKAALLAAGASEAAVTRAPGTQVSAGGTIKKTADVVIIGAGGAGMSAAVEIINAGGSVILIDKRPAVGGNTLLAGSAMNAADPERQKSITMSREEMARIEAILAEKPQNDMMKSWQDTLAREIQAYKASGANYLFDSPSLHKLQTYMDGDYVGNAELINIYGDKALDSVNFLTDLGAKWIPQIQAAVGATWKRSHTPTTDLGTRGASFVLPQANYVASKGGEVMLDSRAESLVMSGGRCTGVKGTTNSGQAFEITARKGVIIAAGGFGANIEMRQKYNKHWPTLDESVQTTNGPQATGDGIVMAEKAGANLVGMEWIQLIPTYGPGVFTPYIENQMYVNLNGDRFVAEDGRRDVLSKAALEQPGAKFYILSDANTVVNGMTSTGTNVDERVGNGYIYKAAALEDLARQMNVPLANLQASIRQFNQSVRNGNDPLGRSVFDKEFGTPPFYAGITSPMVHHTMGGIEINGKAQVIDTKGKIIPGLYAAGETTGGIHGSNRLGGNAITDVVTFGRIAGRSSME</sequence>
<dbReference type="Gene3D" id="3.90.700.10">
    <property type="entry name" value="Succinate dehydrogenase/fumarate reductase flavoprotein, catalytic domain"/>
    <property type="match status" value="1"/>
</dbReference>
<dbReference type="InterPro" id="IPR007329">
    <property type="entry name" value="FMN-bd"/>
</dbReference>
<name>A0A7T8BAU8_9SPIR</name>
<organism evidence="9 10">
    <name type="scientific">Breznakiella homolactica</name>
    <dbReference type="NCBI Taxonomy" id="2798577"/>
    <lineage>
        <taxon>Bacteria</taxon>
        <taxon>Pseudomonadati</taxon>
        <taxon>Spirochaetota</taxon>
        <taxon>Spirochaetia</taxon>
        <taxon>Spirochaetales</taxon>
        <taxon>Breznakiellaceae</taxon>
        <taxon>Breznakiella</taxon>
    </lineage>
</organism>
<dbReference type="Pfam" id="PF04205">
    <property type="entry name" value="FMN_bind"/>
    <property type="match status" value="1"/>
</dbReference>
<evidence type="ECO:0000256" key="6">
    <source>
        <dbReference type="ARBA" id="ARBA00023002"/>
    </source>
</evidence>
<dbReference type="GO" id="GO:0016020">
    <property type="term" value="C:membrane"/>
    <property type="evidence" value="ECO:0007669"/>
    <property type="project" value="InterPro"/>
</dbReference>
<dbReference type="Gene3D" id="3.90.1010.20">
    <property type="match status" value="1"/>
</dbReference>
<keyword evidence="5" id="KW-0274">FAD</keyword>
<evidence type="ECO:0000256" key="4">
    <source>
        <dbReference type="ARBA" id="ARBA00022630"/>
    </source>
</evidence>
<evidence type="ECO:0000259" key="8">
    <source>
        <dbReference type="SMART" id="SM00900"/>
    </source>
</evidence>
<dbReference type="KEGG" id="bhc:JFL75_02885"/>
<evidence type="ECO:0000313" key="9">
    <source>
        <dbReference type="EMBL" id="QQO09872.1"/>
    </source>
</evidence>
<dbReference type="EMBL" id="CP067089">
    <property type="protein sequence ID" value="QQO09872.1"/>
    <property type="molecule type" value="Genomic_DNA"/>
</dbReference>
<reference evidence="9" key="1">
    <citation type="submission" date="2021-01" db="EMBL/GenBank/DDBJ databases">
        <title>Description of Breznakiella homolactica.</title>
        <authorList>
            <person name="Song Y."/>
            <person name="Brune A."/>
        </authorList>
    </citation>
    <scope>NUCLEOTIDE SEQUENCE</scope>
    <source>
        <strain evidence="9">RmG30</strain>
    </source>
</reference>
<dbReference type="AlphaFoldDB" id="A0A7T8BAU8"/>
<feature type="domain" description="FMN-binding" evidence="8">
    <location>
        <begin position="45"/>
        <end position="119"/>
    </location>
</feature>
<dbReference type="PANTHER" id="PTHR43400">
    <property type="entry name" value="FUMARATE REDUCTASE"/>
    <property type="match status" value="1"/>
</dbReference>
<gene>
    <name evidence="9" type="ORF">JFL75_02885</name>
</gene>
<dbReference type="GO" id="GO:0016491">
    <property type="term" value="F:oxidoreductase activity"/>
    <property type="evidence" value="ECO:0007669"/>
    <property type="project" value="UniProtKB-KW"/>
</dbReference>
<evidence type="ECO:0000256" key="2">
    <source>
        <dbReference type="ARBA" id="ARBA00001974"/>
    </source>
</evidence>
<keyword evidence="7" id="KW-0732">Signal</keyword>
<protein>
    <submittedName>
        <fullName evidence="9">FAD-dependent oxidoreductase</fullName>
    </submittedName>
</protein>